<dbReference type="Proteomes" id="UP000184206">
    <property type="component" value="Unassembled WGS sequence"/>
</dbReference>
<dbReference type="InterPro" id="IPR014519">
    <property type="entry name" value="UCP024492"/>
</dbReference>
<dbReference type="AlphaFoldDB" id="A0A1M7CDV4"/>
<evidence type="ECO:0008006" key="3">
    <source>
        <dbReference type="Google" id="ProtNLM"/>
    </source>
</evidence>
<keyword evidence="2" id="KW-1185">Reference proteome</keyword>
<proteinExistence type="predicted"/>
<evidence type="ECO:0000313" key="2">
    <source>
        <dbReference type="Proteomes" id="UP000184206"/>
    </source>
</evidence>
<gene>
    <name evidence="1" type="ORF">SAMN02745189_00753</name>
</gene>
<name>A0A1M7CDV4_9BACL</name>
<dbReference type="EMBL" id="FRCF01000002">
    <property type="protein sequence ID" value="SHL65347.1"/>
    <property type="molecule type" value="Genomic_DNA"/>
</dbReference>
<dbReference type="STRING" id="1123231.SAMN02745189_00753"/>
<dbReference type="PIRSF" id="PIRSF024492">
    <property type="entry name" value="UCP024492"/>
    <property type="match status" value="1"/>
</dbReference>
<sequence length="183" mass="20860">MKIYTIGHSDYSKEVFTVMLKHAEINCVADVRAFPYSNKHPHFNGEEMMTWLKSAGVDYDHMPALGGRRGSSSVIGPTLNEGWRNQSFHHYADYTLSEEFADGINALLGTAESHTVAYMCSENHPARCHRLLISNWLKAHDHEVIHIIRRSEDEIKLTPHELGKWGAMPIIEEDQTVVYPKLD</sequence>
<organism evidence="1 2">
    <name type="scientific">Lacicoccus alkaliphilus DSM 16010</name>
    <dbReference type="NCBI Taxonomy" id="1123231"/>
    <lineage>
        <taxon>Bacteria</taxon>
        <taxon>Bacillati</taxon>
        <taxon>Bacillota</taxon>
        <taxon>Bacilli</taxon>
        <taxon>Bacillales</taxon>
        <taxon>Salinicoccaceae</taxon>
        <taxon>Lacicoccus</taxon>
    </lineage>
</organism>
<protein>
    <recommendedName>
        <fullName evidence="3">DUF488 domain-containing protein</fullName>
    </recommendedName>
</protein>
<reference evidence="1 2" key="1">
    <citation type="submission" date="2016-11" db="EMBL/GenBank/DDBJ databases">
        <authorList>
            <person name="Jaros S."/>
            <person name="Januszkiewicz K."/>
            <person name="Wedrychowicz H."/>
        </authorList>
    </citation>
    <scope>NUCLEOTIDE SEQUENCE [LARGE SCALE GENOMIC DNA]</scope>
    <source>
        <strain evidence="1 2">DSM 16010</strain>
    </source>
</reference>
<dbReference type="Pfam" id="PF04343">
    <property type="entry name" value="DUF488"/>
    <property type="match status" value="1"/>
</dbReference>
<dbReference type="InterPro" id="IPR007438">
    <property type="entry name" value="DUF488"/>
</dbReference>
<dbReference type="OrthoDB" id="9789109at2"/>
<accession>A0A1M7CDV4</accession>
<dbReference type="PANTHER" id="PTHR39337:SF1">
    <property type="entry name" value="BLR5642 PROTEIN"/>
    <property type="match status" value="1"/>
</dbReference>
<evidence type="ECO:0000313" key="1">
    <source>
        <dbReference type="EMBL" id="SHL65347.1"/>
    </source>
</evidence>
<dbReference type="RefSeq" id="WP_072708406.1">
    <property type="nucleotide sequence ID" value="NZ_FRCF01000002.1"/>
</dbReference>
<dbReference type="PANTHER" id="PTHR39337">
    <property type="entry name" value="BLR5642 PROTEIN"/>
    <property type="match status" value="1"/>
</dbReference>